<evidence type="ECO:0000313" key="3">
    <source>
        <dbReference type="Proteomes" id="UP000269708"/>
    </source>
</evidence>
<evidence type="ECO:0000259" key="1">
    <source>
        <dbReference type="Pfam" id="PF07484"/>
    </source>
</evidence>
<sequence length="176" mass="18121">MSTPFIGEIRLFGFGRVPIGWKACDGSVQPISDYPTLFTLIGTTYGGDGESTFGVPDLRGQIPLHWGQGPGLSAYTPGEFGGSEHITLVPSQMPAHTHGFLATTAAASSGTPSASVELGALSGDTMYVTDLAGTTPAAMSASSTSATGGTQPHDNLMPTLTLQYCIATDGIFPQHN</sequence>
<dbReference type="EMBL" id="RKQN01000001">
    <property type="protein sequence ID" value="RPE82022.1"/>
    <property type="molecule type" value="Genomic_DNA"/>
</dbReference>
<evidence type="ECO:0000313" key="2">
    <source>
        <dbReference type="EMBL" id="RPE82022.1"/>
    </source>
</evidence>
<protein>
    <submittedName>
        <fullName evidence="2">Microcystin-dependent protein</fullName>
    </submittedName>
</protein>
<organism evidence="2 3">
    <name type="scientific">Vulcaniibacterium tengchongense</name>
    <dbReference type="NCBI Taxonomy" id="1273429"/>
    <lineage>
        <taxon>Bacteria</taxon>
        <taxon>Pseudomonadati</taxon>
        <taxon>Pseudomonadota</taxon>
        <taxon>Gammaproteobacteria</taxon>
        <taxon>Lysobacterales</taxon>
        <taxon>Lysobacteraceae</taxon>
        <taxon>Vulcaniibacterium</taxon>
    </lineage>
</organism>
<dbReference type="RefSeq" id="WP_123769524.1">
    <property type="nucleotide sequence ID" value="NZ_RKQN01000001.1"/>
</dbReference>
<comment type="caution">
    <text evidence="2">The sequence shown here is derived from an EMBL/GenBank/DDBJ whole genome shotgun (WGS) entry which is preliminary data.</text>
</comment>
<keyword evidence="3" id="KW-1185">Reference proteome</keyword>
<dbReference type="Proteomes" id="UP000269708">
    <property type="component" value="Unassembled WGS sequence"/>
</dbReference>
<dbReference type="AlphaFoldDB" id="A0A3N4VG70"/>
<proteinExistence type="predicted"/>
<reference evidence="2 3" key="1">
    <citation type="submission" date="2018-11" db="EMBL/GenBank/DDBJ databases">
        <title>Genomic Encyclopedia of Type Strains, Phase IV (KMG-IV): sequencing the most valuable type-strain genomes for metagenomic binning, comparative biology and taxonomic classification.</title>
        <authorList>
            <person name="Goeker M."/>
        </authorList>
    </citation>
    <scope>NUCLEOTIDE SEQUENCE [LARGE SCALE GENOMIC DNA]</scope>
    <source>
        <strain evidence="2 3">DSM 25623</strain>
    </source>
</reference>
<dbReference type="SUPFAM" id="SSF88874">
    <property type="entry name" value="Receptor-binding domain of short tail fibre protein gp12"/>
    <property type="match status" value="1"/>
</dbReference>
<accession>A0A3N4VG70</accession>
<feature type="domain" description="Phage tail collar" evidence="1">
    <location>
        <begin position="7"/>
        <end position="63"/>
    </location>
</feature>
<dbReference type="Pfam" id="PF07484">
    <property type="entry name" value="Collar"/>
    <property type="match status" value="1"/>
</dbReference>
<dbReference type="InterPro" id="IPR011083">
    <property type="entry name" value="Phage_tail_collar_dom"/>
</dbReference>
<dbReference type="Gene3D" id="3.90.1340.10">
    <property type="entry name" value="Phage tail collar domain"/>
    <property type="match status" value="1"/>
</dbReference>
<gene>
    <name evidence="2" type="ORF">EDC50_1226</name>
</gene>
<name>A0A3N4VG70_9GAMM</name>
<dbReference type="InterPro" id="IPR037053">
    <property type="entry name" value="Phage_tail_collar_dom_sf"/>
</dbReference>
<dbReference type="OrthoDB" id="9810174at2"/>